<reference evidence="3 4" key="1">
    <citation type="journal article" date="2020" name="Nature">
        <title>Bacterial chemolithoautotrophy via manganese oxidation.</title>
        <authorList>
            <person name="Yu H."/>
            <person name="Leadbetter J.R."/>
        </authorList>
    </citation>
    <scope>NUCLEOTIDE SEQUENCE [LARGE SCALE GENOMIC DNA]</scope>
    <source>
        <strain evidence="3 4">Mn-1</strain>
    </source>
</reference>
<dbReference type="EMBL" id="VTOW01000003">
    <property type="protein sequence ID" value="NKE72462.1"/>
    <property type="molecule type" value="Genomic_DNA"/>
</dbReference>
<keyword evidence="1" id="KW-0249">Electron transport</keyword>
<dbReference type="SMART" id="SM00893">
    <property type="entry name" value="ETF"/>
    <property type="match status" value="1"/>
</dbReference>
<gene>
    <name evidence="3" type="ORF">MNODULE_17060</name>
</gene>
<keyword evidence="1" id="KW-0813">Transport</keyword>
<evidence type="ECO:0000259" key="2">
    <source>
        <dbReference type="SMART" id="SM00893"/>
    </source>
</evidence>
<proteinExistence type="predicted"/>
<dbReference type="RefSeq" id="WP_168062122.1">
    <property type="nucleotide sequence ID" value="NZ_VTOW01000003.1"/>
</dbReference>
<organism evidence="3 4">
    <name type="scientific">Candidatus Manganitrophus noduliformans</name>
    <dbReference type="NCBI Taxonomy" id="2606439"/>
    <lineage>
        <taxon>Bacteria</taxon>
        <taxon>Pseudomonadati</taxon>
        <taxon>Nitrospirota</taxon>
        <taxon>Nitrospiria</taxon>
        <taxon>Candidatus Troglogloeales</taxon>
        <taxon>Candidatus Manganitrophaceae</taxon>
        <taxon>Candidatus Manganitrophus</taxon>
    </lineage>
</organism>
<evidence type="ECO:0000313" key="4">
    <source>
        <dbReference type="Proteomes" id="UP000534783"/>
    </source>
</evidence>
<dbReference type="InterPro" id="IPR014729">
    <property type="entry name" value="Rossmann-like_a/b/a_fold"/>
</dbReference>
<comment type="caution">
    <text evidence="3">The sequence shown here is derived from an EMBL/GenBank/DDBJ whole genome shotgun (WGS) entry which is preliminary data.</text>
</comment>
<dbReference type="SUPFAM" id="SSF52402">
    <property type="entry name" value="Adenine nucleotide alpha hydrolases-like"/>
    <property type="match status" value="1"/>
</dbReference>
<dbReference type="Proteomes" id="UP000534783">
    <property type="component" value="Unassembled WGS sequence"/>
</dbReference>
<dbReference type="AlphaFoldDB" id="A0A7X6DS95"/>
<accession>A0A7X6DS95</accession>
<name>A0A7X6DS95_9BACT</name>
<evidence type="ECO:0000313" key="3">
    <source>
        <dbReference type="EMBL" id="NKE72462.1"/>
    </source>
</evidence>
<dbReference type="Gene3D" id="3.40.50.620">
    <property type="entry name" value="HUPs"/>
    <property type="match status" value="1"/>
</dbReference>
<keyword evidence="4" id="KW-1185">Reference proteome</keyword>
<sequence length="192" mass="21545">MNDISVDETWTHLFVIVETESGRLTQASKEILGKGRELADQLGVWLMVYPRPFPLDNAKEIISYGADLVFRTPSPSEASPADRLLGEKARLTHLIETKRPEIVLFPSNERTTPLAARVAQHFRTGLVTGCTGMALDLTERRLLATRPLFDGKLFEEYTWPVRRPQMATLAAGAFPEGFSDPYREGQIEEISN</sequence>
<dbReference type="InterPro" id="IPR014730">
    <property type="entry name" value="ETF_a/b_N"/>
</dbReference>
<feature type="domain" description="Electron transfer flavoprotein alpha/beta-subunit N-terminal" evidence="2">
    <location>
        <begin position="13"/>
        <end position="189"/>
    </location>
</feature>
<evidence type="ECO:0000256" key="1">
    <source>
        <dbReference type="ARBA" id="ARBA00022982"/>
    </source>
</evidence>
<protein>
    <recommendedName>
        <fullName evidence="2">Electron transfer flavoprotein alpha/beta-subunit N-terminal domain-containing protein</fullName>
    </recommendedName>
</protein>
<dbReference type="Pfam" id="PF01012">
    <property type="entry name" value="ETF"/>
    <property type="match status" value="1"/>
</dbReference>